<keyword evidence="4 6" id="KW-0472">Membrane</keyword>
<evidence type="ECO:0000313" key="7">
    <source>
        <dbReference type="EMBL" id="RZS44189.1"/>
    </source>
</evidence>
<protein>
    <recommendedName>
        <fullName evidence="9">Metalloprotease</fullName>
    </recommendedName>
</protein>
<feature type="transmembrane region" description="Helical" evidence="6">
    <location>
        <begin position="33"/>
        <end position="54"/>
    </location>
</feature>
<feature type="compositionally biased region" description="Basic and acidic residues" evidence="5">
    <location>
        <begin position="272"/>
        <end position="288"/>
    </location>
</feature>
<evidence type="ECO:0008006" key="9">
    <source>
        <dbReference type="Google" id="ProtNLM"/>
    </source>
</evidence>
<evidence type="ECO:0000256" key="6">
    <source>
        <dbReference type="SAM" id="Phobius"/>
    </source>
</evidence>
<accession>A0A4Q7L3M0</accession>
<evidence type="ECO:0000256" key="3">
    <source>
        <dbReference type="ARBA" id="ARBA00022989"/>
    </source>
</evidence>
<dbReference type="PANTHER" id="PTHR30168">
    <property type="entry name" value="PUTATIVE MEMBRANE PROTEIN YPFJ"/>
    <property type="match status" value="1"/>
</dbReference>
<sequence>MSPPTVVIPAVRQPWTYSQPYPLPAPRKSGKPITTIVLTSILLLCAGIVAIATITNNRNRSNDAGYAGYSNSPNPDPESTGTQPGDPRAVAKLADNPLHRDTPLPTIRCDLPRWQSNPEAAAEFFRAALPCVNAAWEPVMRAAGLPFTPPTLKFDYESGCTRGTSGNKSAFYCGRDKSLHMPFAGLETQTWGNESGAYLSIFAHEYGHHIQALSGIAAASHKAEYEAGEGTAGAQEVARRHELQADCFAGMFFAATLGKGIDQTMVNSAIKIRGDRGDNPRGPRDHGSSRNRKAWTNQGVSKNNASQCNTWAANEDAVG</sequence>
<comment type="caution">
    <text evidence="7">The sequence shown here is derived from an EMBL/GenBank/DDBJ whole genome shotgun (WGS) entry which is preliminary data.</text>
</comment>
<organism evidence="7 8">
    <name type="scientific">Herbihabitans rhizosphaerae</name>
    <dbReference type="NCBI Taxonomy" id="1872711"/>
    <lineage>
        <taxon>Bacteria</taxon>
        <taxon>Bacillati</taxon>
        <taxon>Actinomycetota</taxon>
        <taxon>Actinomycetes</taxon>
        <taxon>Pseudonocardiales</taxon>
        <taxon>Pseudonocardiaceae</taxon>
        <taxon>Herbihabitans</taxon>
    </lineage>
</organism>
<dbReference type="Pfam" id="PF04228">
    <property type="entry name" value="Zn_peptidase"/>
    <property type="match status" value="1"/>
</dbReference>
<evidence type="ECO:0000313" key="8">
    <source>
        <dbReference type="Proteomes" id="UP000294257"/>
    </source>
</evidence>
<dbReference type="InterPro" id="IPR007343">
    <property type="entry name" value="Uncharacterised_pept_Zn_put"/>
</dbReference>
<proteinExistence type="predicted"/>
<keyword evidence="2 6" id="KW-0812">Transmembrane</keyword>
<gene>
    <name evidence="7" type="ORF">EV193_10164</name>
</gene>
<dbReference type="Proteomes" id="UP000294257">
    <property type="component" value="Unassembled WGS sequence"/>
</dbReference>
<reference evidence="7 8" key="1">
    <citation type="submission" date="2019-02" db="EMBL/GenBank/DDBJ databases">
        <title>Genomic Encyclopedia of Type Strains, Phase IV (KMG-IV): sequencing the most valuable type-strain genomes for metagenomic binning, comparative biology and taxonomic classification.</title>
        <authorList>
            <person name="Goeker M."/>
        </authorList>
    </citation>
    <scope>NUCLEOTIDE SEQUENCE [LARGE SCALE GENOMIC DNA]</scope>
    <source>
        <strain evidence="7 8">DSM 101727</strain>
    </source>
</reference>
<evidence type="ECO:0000256" key="1">
    <source>
        <dbReference type="ARBA" id="ARBA00004167"/>
    </source>
</evidence>
<evidence type="ECO:0000256" key="5">
    <source>
        <dbReference type="SAM" id="MobiDB-lite"/>
    </source>
</evidence>
<feature type="compositionally biased region" description="Polar residues" evidence="5">
    <location>
        <begin position="69"/>
        <end position="83"/>
    </location>
</feature>
<feature type="compositionally biased region" description="Polar residues" evidence="5">
    <location>
        <begin position="294"/>
        <end position="312"/>
    </location>
</feature>
<feature type="region of interest" description="Disordered" evidence="5">
    <location>
        <begin position="272"/>
        <end position="319"/>
    </location>
</feature>
<comment type="subcellular location">
    <subcellularLocation>
        <location evidence="1">Membrane</location>
        <topology evidence="1">Single-pass membrane protein</topology>
    </subcellularLocation>
</comment>
<dbReference type="EMBL" id="SGWQ01000001">
    <property type="protein sequence ID" value="RZS44189.1"/>
    <property type="molecule type" value="Genomic_DNA"/>
</dbReference>
<evidence type="ECO:0000256" key="2">
    <source>
        <dbReference type="ARBA" id="ARBA00022692"/>
    </source>
</evidence>
<feature type="region of interest" description="Disordered" evidence="5">
    <location>
        <begin position="62"/>
        <end position="99"/>
    </location>
</feature>
<dbReference type="GO" id="GO:0016020">
    <property type="term" value="C:membrane"/>
    <property type="evidence" value="ECO:0007669"/>
    <property type="project" value="UniProtKB-SubCell"/>
</dbReference>
<evidence type="ECO:0000256" key="4">
    <source>
        <dbReference type="ARBA" id="ARBA00023136"/>
    </source>
</evidence>
<name>A0A4Q7L3M0_9PSEU</name>
<dbReference type="AlphaFoldDB" id="A0A4Q7L3M0"/>
<keyword evidence="3 6" id="KW-1133">Transmembrane helix</keyword>
<dbReference type="PANTHER" id="PTHR30168:SF0">
    <property type="entry name" value="INNER MEMBRANE PROTEIN"/>
    <property type="match status" value="1"/>
</dbReference>
<keyword evidence="8" id="KW-1185">Reference proteome</keyword>